<dbReference type="FunFam" id="2.60.370.10:FF:000001">
    <property type="entry name" value="COX11 cytochrome c oxidase assembly homolog"/>
    <property type="match status" value="1"/>
</dbReference>
<dbReference type="NCBIfam" id="NF003465">
    <property type="entry name" value="PRK05089.1"/>
    <property type="match status" value="1"/>
</dbReference>
<evidence type="ECO:0000256" key="3">
    <source>
        <dbReference type="ARBA" id="ARBA00022692"/>
    </source>
</evidence>
<comment type="subunit">
    <text evidence="6">Interacts with CNNM4/ACDP4. Interacts with RANBP2.</text>
</comment>
<dbReference type="PANTHER" id="PTHR21320:SF3">
    <property type="entry name" value="CYTOCHROME C OXIDASE ASSEMBLY PROTEIN COX11, MITOCHONDRIAL-RELATED"/>
    <property type="match status" value="1"/>
</dbReference>
<keyword evidence="10" id="KW-1185">Reference proteome</keyword>
<evidence type="ECO:0000256" key="6">
    <source>
        <dbReference type="ARBA" id="ARBA00063165"/>
    </source>
</evidence>
<dbReference type="SUPFAM" id="SSF110111">
    <property type="entry name" value="Ctag/Cox11"/>
    <property type="match status" value="1"/>
</dbReference>
<protein>
    <recommendedName>
        <fullName evidence="7">Cytochrome c oxidase assembly protein COX11, mitochondrial</fullName>
    </recommendedName>
</protein>
<evidence type="ECO:0000256" key="5">
    <source>
        <dbReference type="ARBA" id="ARBA00023136"/>
    </source>
</evidence>
<dbReference type="GO" id="GO:0005507">
    <property type="term" value="F:copper ion binding"/>
    <property type="evidence" value="ECO:0007669"/>
    <property type="project" value="InterPro"/>
</dbReference>
<dbReference type="Pfam" id="PF04442">
    <property type="entry name" value="CtaG_Cox11"/>
    <property type="match status" value="1"/>
</dbReference>
<gene>
    <name evidence="9" type="ORF">RRG08_001797</name>
</gene>
<accession>A0AAE1ANL6</accession>
<evidence type="ECO:0000256" key="2">
    <source>
        <dbReference type="ARBA" id="ARBA00004243"/>
    </source>
</evidence>
<evidence type="ECO:0000256" key="7">
    <source>
        <dbReference type="ARBA" id="ARBA00068998"/>
    </source>
</evidence>
<comment type="subcellular location">
    <subcellularLocation>
        <location evidence="2">Mitochondrion inner membrane</location>
        <topology evidence="2">Single-pass membrane protein</topology>
        <orientation evidence="2">Intermembrane side</orientation>
    </subcellularLocation>
</comment>
<dbReference type="InterPro" id="IPR007533">
    <property type="entry name" value="Cyt_c_oxidase_assmbl_CtaG"/>
</dbReference>
<keyword evidence="3 8" id="KW-0812">Transmembrane</keyword>
<dbReference type="HAMAP" id="MF_00155">
    <property type="entry name" value="CtaG"/>
    <property type="match status" value="1"/>
</dbReference>
<dbReference type="Proteomes" id="UP001283361">
    <property type="component" value="Unassembled WGS sequence"/>
</dbReference>
<dbReference type="AlphaFoldDB" id="A0AAE1ANL6"/>
<name>A0AAE1ANL6_9GAST</name>
<dbReference type="EMBL" id="JAWDGP010001489">
    <property type="protein sequence ID" value="KAK3791033.1"/>
    <property type="molecule type" value="Genomic_DNA"/>
</dbReference>
<dbReference type="InterPro" id="IPR023471">
    <property type="entry name" value="CtaG/Cox11_dom_sf"/>
</dbReference>
<reference evidence="9" key="1">
    <citation type="journal article" date="2023" name="G3 (Bethesda)">
        <title>A reference genome for the long-term kleptoplast-retaining sea slug Elysia crispata morphotype clarki.</title>
        <authorList>
            <person name="Eastman K.E."/>
            <person name="Pendleton A.L."/>
            <person name="Shaikh M.A."/>
            <person name="Suttiyut T."/>
            <person name="Ogas R."/>
            <person name="Tomko P."/>
            <person name="Gavelis G."/>
            <person name="Widhalm J.R."/>
            <person name="Wisecaver J.H."/>
        </authorList>
    </citation>
    <scope>NUCLEOTIDE SEQUENCE</scope>
    <source>
        <strain evidence="9">ECLA1</strain>
    </source>
</reference>
<dbReference type="GO" id="GO:0005743">
    <property type="term" value="C:mitochondrial inner membrane"/>
    <property type="evidence" value="ECO:0007669"/>
    <property type="project" value="UniProtKB-SubCell"/>
</dbReference>
<evidence type="ECO:0000256" key="8">
    <source>
        <dbReference type="SAM" id="Phobius"/>
    </source>
</evidence>
<sequence length="296" mass="33346">MALTLLCQRHCAAFLRSSAIKQTYFTQLAAPKLFSTYGIPKARKKISISKSFSKVCNSTTSVYFLKSNRCNFPMLTIIRTISRTHVRFSPNRNSGRLQDSNKTGLIYIVAVFIFMLGGAYAGVPLYKVFCQATGLGGQAVRGHDTSQVETMKAVDRPIRVIFNADVASSMRWNFRPQQTEVTVRPGETALAFYTAKNPTDKPIIGISTYNVLPYDAGQYFNKIQCFCFEEQRLNPKEEVDMPVFFYIDPEFAQDPKLEAVNNITLSYTFFEARDGLQLPLPGYPQPHDPPQPQQSS</sequence>
<evidence type="ECO:0000256" key="4">
    <source>
        <dbReference type="ARBA" id="ARBA00022989"/>
    </source>
</evidence>
<dbReference type="PANTHER" id="PTHR21320">
    <property type="entry name" value="CYTOCHROME C OXIDASE ASSEMBLY PROTEIN COX11-RELATED"/>
    <property type="match status" value="1"/>
</dbReference>
<evidence type="ECO:0000313" key="10">
    <source>
        <dbReference type="Proteomes" id="UP001283361"/>
    </source>
</evidence>
<comment type="caution">
    <text evidence="9">The sequence shown here is derived from an EMBL/GenBank/DDBJ whole genome shotgun (WGS) entry which is preliminary data.</text>
</comment>
<keyword evidence="5 8" id="KW-0472">Membrane</keyword>
<evidence type="ECO:0000256" key="1">
    <source>
        <dbReference type="ARBA" id="ARBA00004007"/>
    </source>
</evidence>
<keyword evidence="4 8" id="KW-1133">Transmembrane helix</keyword>
<comment type="function">
    <text evidence="1">Exerts its effect at some terminal stage of cytochrome c oxidase synthesis, probably by being involved in the insertion of the copper B into subunit I.</text>
</comment>
<feature type="transmembrane region" description="Helical" evidence="8">
    <location>
        <begin position="104"/>
        <end position="123"/>
    </location>
</feature>
<proteinExistence type="inferred from homology"/>
<dbReference type="Gene3D" id="2.60.370.10">
    <property type="entry name" value="Ctag/Cox11"/>
    <property type="match status" value="1"/>
</dbReference>
<organism evidence="9 10">
    <name type="scientific">Elysia crispata</name>
    <name type="common">lettuce slug</name>
    <dbReference type="NCBI Taxonomy" id="231223"/>
    <lineage>
        <taxon>Eukaryota</taxon>
        <taxon>Metazoa</taxon>
        <taxon>Spiralia</taxon>
        <taxon>Lophotrochozoa</taxon>
        <taxon>Mollusca</taxon>
        <taxon>Gastropoda</taxon>
        <taxon>Heterobranchia</taxon>
        <taxon>Euthyneura</taxon>
        <taxon>Panpulmonata</taxon>
        <taxon>Sacoglossa</taxon>
        <taxon>Placobranchoidea</taxon>
        <taxon>Plakobranchidae</taxon>
        <taxon>Elysia</taxon>
    </lineage>
</organism>
<evidence type="ECO:0000313" key="9">
    <source>
        <dbReference type="EMBL" id="KAK3791033.1"/>
    </source>
</evidence>